<keyword evidence="2" id="KW-0079">Bacteriocin immunity</keyword>
<evidence type="ECO:0000256" key="1">
    <source>
        <dbReference type="ARBA" id="ARBA00009346"/>
    </source>
</evidence>
<dbReference type="GO" id="GO:0015643">
    <property type="term" value="F:toxic substance binding"/>
    <property type="evidence" value="ECO:0007669"/>
    <property type="project" value="InterPro"/>
</dbReference>
<protein>
    <submittedName>
        <fullName evidence="3">Bacteriocin immunity protein</fullName>
    </submittedName>
</protein>
<gene>
    <name evidence="3" type="ORF">BZK31_05675</name>
</gene>
<evidence type="ECO:0000313" key="3">
    <source>
        <dbReference type="EMBL" id="ORC60760.1"/>
    </source>
</evidence>
<comment type="caution">
    <text evidence="3">The sequence shown here is derived from an EMBL/GenBank/DDBJ whole genome shotgun (WGS) entry which is preliminary data.</text>
</comment>
<accession>A0A1X0N9V9</accession>
<dbReference type="STRING" id="1958950.BZK31_05675"/>
<dbReference type="Gene3D" id="1.10.1200.20">
    <property type="entry name" value="Colicin E immunity protein"/>
    <property type="match status" value="1"/>
</dbReference>
<dbReference type="GO" id="GO:0030153">
    <property type="term" value="P:bacteriocin immunity"/>
    <property type="evidence" value="ECO:0007669"/>
    <property type="project" value="UniProtKB-KW"/>
</dbReference>
<proteinExistence type="inferred from homology"/>
<reference evidence="4" key="1">
    <citation type="submission" date="2017-02" db="EMBL/GenBank/DDBJ databases">
        <title>Pseudomonas floridae sp. nov., a novel pathogenic bacterial species isolated from tomato.</title>
        <authorList>
            <person name="Timilsina S."/>
            <person name="Vallad G.E."/>
            <person name="Jones J.B."/>
        </authorList>
    </citation>
    <scope>NUCLEOTIDE SEQUENCE [LARGE SCALE GENOMIC DNA]</scope>
    <source>
        <strain evidence="4">GEV388</strain>
    </source>
</reference>
<dbReference type="AlphaFoldDB" id="A0A1X0N9V9"/>
<keyword evidence="4" id="KW-1185">Reference proteome</keyword>
<dbReference type="RefSeq" id="WP_083181810.1">
    <property type="nucleotide sequence ID" value="NZ_CBCRZR010000020.1"/>
</dbReference>
<dbReference type="SUPFAM" id="SSF47345">
    <property type="entry name" value="Colicin E immunity proteins"/>
    <property type="match status" value="1"/>
</dbReference>
<comment type="similarity">
    <text evidence="1">Belongs to the colicins ColE2/ColE8/ColE9 and pyocins S1/S2 family.</text>
</comment>
<sequence>MKFKSTLSEYTEPEFFEILSELFDGPVDVPEDQEEQYITDLIDHIAGVTEHPEKSGLLCYPPADREDSAKGVMQEIKAWRARSGKPGFKQSD</sequence>
<dbReference type="CDD" id="cd16363">
    <property type="entry name" value="Col_Im_like"/>
    <property type="match status" value="1"/>
</dbReference>
<dbReference type="InterPro" id="IPR000290">
    <property type="entry name" value="Colicin_pyocin"/>
</dbReference>
<dbReference type="Pfam" id="PF01320">
    <property type="entry name" value="Colicin_Pyocin"/>
    <property type="match status" value="1"/>
</dbReference>
<organism evidence="3 4">
    <name type="scientific">Pseudomonas floridensis</name>
    <dbReference type="NCBI Taxonomy" id="1958950"/>
    <lineage>
        <taxon>Bacteria</taxon>
        <taxon>Pseudomonadati</taxon>
        <taxon>Pseudomonadota</taxon>
        <taxon>Gammaproteobacteria</taxon>
        <taxon>Pseudomonadales</taxon>
        <taxon>Pseudomonadaceae</taxon>
        <taxon>Pseudomonas</taxon>
    </lineage>
</organism>
<dbReference type="InterPro" id="IPR035900">
    <property type="entry name" value="Colicin_E_sf"/>
</dbReference>
<dbReference type="Proteomes" id="UP000192815">
    <property type="component" value="Unassembled WGS sequence"/>
</dbReference>
<dbReference type="EMBL" id="MUIO01000016">
    <property type="protein sequence ID" value="ORC60760.1"/>
    <property type="molecule type" value="Genomic_DNA"/>
</dbReference>
<dbReference type="OrthoDB" id="6810874at2"/>
<evidence type="ECO:0000313" key="4">
    <source>
        <dbReference type="Proteomes" id="UP000192815"/>
    </source>
</evidence>
<evidence type="ECO:0000256" key="2">
    <source>
        <dbReference type="ARBA" id="ARBA00023025"/>
    </source>
</evidence>
<name>A0A1X0N9V9_9PSED</name>
<dbReference type="PRINTS" id="PR01299">
    <property type="entry name" value="PYOCIN"/>
</dbReference>